<dbReference type="EMBL" id="QGKX02000996">
    <property type="protein sequence ID" value="KAF3559431.1"/>
    <property type="molecule type" value="Genomic_DNA"/>
</dbReference>
<feature type="region of interest" description="Disordered" evidence="1">
    <location>
        <begin position="1"/>
        <end position="48"/>
    </location>
</feature>
<dbReference type="AlphaFoldDB" id="A0A8S9R7L0"/>
<evidence type="ECO:0000313" key="3">
    <source>
        <dbReference type="Proteomes" id="UP000712600"/>
    </source>
</evidence>
<evidence type="ECO:0000313" key="2">
    <source>
        <dbReference type="EMBL" id="KAF3559431.1"/>
    </source>
</evidence>
<sequence length="144" mass="16188">MRKRPRGRSTTKAAKQSRPPKTQRYPVFESDNDRMGFSIDSTAPGSPSVEAVETHTSLLISPYQQPYRQLLGELTFLSGSSEGESISVSDFGPEKLSGAAEFFGRHVVLSYKKPVRIEASLFRRIYETTRKSDMKKEVNICPLE</sequence>
<evidence type="ECO:0000256" key="1">
    <source>
        <dbReference type="SAM" id="MobiDB-lite"/>
    </source>
</evidence>
<accession>A0A8S9R7L0</accession>
<reference evidence="2" key="1">
    <citation type="submission" date="2019-12" db="EMBL/GenBank/DDBJ databases">
        <title>Genome sequencing and annotation of Brassica cretica.</title>
        <authorList>
            <person name="Studholme D.J."/>
            <person name="Sarris P."/>
        </authorList>
    </citation>
    <scope>NUCLEOTIDE SEQUENCE</scope>
    <source>
        <strain evidence="2">PFS-109/04</strain>
        <tissue evidence="2">Leaf</tissue>
    </source>
</reference>
<organism evidence="2 3">
    <name type="scientific">Brassica cretica</name>
    <name type="common">Mustard</name>
    <dbReference type="NCBI Taxonomy" id="69181"/>
    <lineage>
        <taxon>Eukaryota</taxon>
        <taxon>Viridiplantae</taxon>
        <taxon>Streptophyta</taxon>
        <taxon>Embryophyta</taxon>
        <taxon>Tracheophyta</taxon>
        <taxon>Spermatophyta</taxon>
        <taxon>Magnoliopsida</taxon>
        <taxon>eudicotyledons</taxon>
        <taxon>Gunneridae</taxon>
        <taxon>Pentapetalae</taxon>
        <taxon>rosids</taxon>
        <taxon>malvids</taxon>
        <taxon>Brassicales</taxon>
        <taxon>Brassicaceae</taxon>
        <taxon>Brassiceae</taxon>
        <taxon>Brassica</taxon>
    </lineage>
</organism>
<protein>
    <submittedName>
        <fullName evidence="2">Uncharacterized protein</fullName>
    </submittedName>
</protein>
<comment type="caution">
    <text evidence="2">The sequence shown here is derived from an EMBL/GenBank/DDBJ whole genome shotgun (WGS) entry which is preliminary data.</text>
</comment>
<proteinExistence type="predicted"/>
<gene>
    <name evidence="2" type="ORF">F2Q69_00014154</name>
</gene>
<dbReference type="Proteomes" id="UP000712600">
    <property type="component" value="Unassembled WGS sequence"/>
</dbReference>
<name>A0A8S9R7L0_BRACR</name>